<feature type="domain" description="Alanine racemase C-terminal" evidence="11">
    <location>
        <begin position="722"/>
        <end position="846"/>
    </location>
</feature>
<reference evidence="12 13" key="1">
    <citation type="submission" date="2018-08" db="EMBL/GenBank/DDBJ databases">
        <title>A genome reference for cultivated species of the human gut microbiota.</title>
        <authorList>
            <person name="Zou Y."/>
            <person name="Xue W."/>
            <person name="Luo G."/>
        </authorList>
    </citation>
    <scope>NUCLEOTIDE SEQUENCE [LARGE SCALE GENOMIC DNA]</scope>
    <source>
        <strain evidence="12 13">AM18-6</strain>
    </source>
</reference>
<evidence type="ECO:0000256" key="8">
    <source>
        <dbReference type="HAMAP-Rule" id="MF_01201"/>
    </source>
</evidence>
<dbReference type="PANTHER" id="PTHR43024">
    <property type="entry name" value="UDP-N-ACETYLMURAMOYL-TRIPEPTIDE--D-ALANYL-D-ALANINE LIGASE"/>
    <property type="match status" value="1"/>
</dbReference>
<dbReference type="InterPro" id="IPR001608">
    <property type="entry name" value="Ala_racemase_N"/>
</dbReference>
<dbReference type="AlphaFoldDB" id="A0A396C8N8"/>
<keyword evidence="7 8" id="KW-0413">Isomerase</keyword>
<comment type="cofactor">
    <cofactor evidence="2 8 9">
        <name>pyridoxal 5'-phosphate</name>
        <dbReference type="ChEBI" id="CHEBI:597326"/>
    </cofactor>
</comment>
<dbReference type="InterPro" id="IPR013221">
    <property type="entry name" value="Mur_ligase_cen"/>
</dbReference>
<dbReference type="NCBIfam" id="NF008897">
    <property type="entry name" value="PRK11930.1"/>
    <property type="match status" value="1"/>
</dbReference>
<dbReference type="PANTHER" id="PTHR43024:SF1">
    <property type="entry name" value="UDP-N-ACETYLMURAMOYL-TRIPEPTIDE--D-ALANYL-D-ALANINE LIGASE"/>
    <property type="match status" value="1"/>
</dbReference>
<keyword evidence="4" id="KW-0547">Nucleotide-binding</keyword>
<dbReference type="Pfam" id="PF01168">
    <property type="entry name" value="Ala_racemase_N"/>
    <property type="match status" value="1"/>
</dbReference>
<keyword evidence="6 8" id="KW-0663">Pyridoxal phosphate</keyword>
<keyword evidence="3 12" id="KW-0436">Ligase</keyword>
<dbReference type="PRINTS" id="PR00992">
    <property type="entry name" value="ALARACEMASE"/>
</dbReference>
<dbReference type="SMART" id="SM01005">
    <property type="entry name" value="Ala_racemase_C"/>
    <property type="match status" value="1"/>
</dbReference>
<sequence length="848" mass="95338">MPTGASINVQICQCFIIMSYTIESIVEKIGARRLGNKPATIDWLLTDSRSLCFPEETLFFAIPTKRNNGARYIPDLYERGVRNFVVTSEDFKGLTMDSEQLKVTMAQECNFLIVSNTLKALQKLSEQHRGSFQIPVIGITGSNGKTIVKEWLHQLLSPDRVIVRSPRSYNSQIGVPLSVWQMNEESELGIFEAGISEMGEMRPLQNMIKPTIGILTNIGGAHQENFFSLQEKCMEKLSLFKDCDVVIYNGDNEMISNCVGKSMLTAREIAWSMKDIERPLYISRVEKREDHTVISYRYLEMDNTFCIPFIDDASIENSLNCLAACLYLMVPADQITERMARLEPVAMRLEVKDGKNNCILINDSYNSDLASLDIALDFLYRRSQSKGLKRTLILSDILETGQSTTTLYRKVAQLVHSRGIEKIIGVGAEISSCASKFDIEKYFFPDTKALLASDVIKKLKNEIILIKGSRNFSFDLVSEELELKVHETILEVNLGAMVANLNHYRSMLKPETKMVCMVKASAYGAGSYEIAKTLQEHHADYLAVAVADEGSDLRKAGITASIIIMDPELTAFKTMFDYKLEPEVYNFHLLDALIKAAEKEGITNFPIHVKLDTGMHRLGFEEKDIPQLIRRLKNQNAVIPRSVFSHFVGSDSPQFDAFTRQQIERYEHMSTELQEAFPHKILRHICNTAGIERFPGAQFDMVRLGIGLYGISPIDNSVINNVSTLKTTILQIRDVAEEDTVGYSRKGHLVRPSRIAAIPIGYADGLNRHLGCGHGYCLVNGKKAPYVGNICMDVCMIDVTDIDCREGDQAVIFGDELPITILSDTLDTIPYEVLTGISTRVKRVYYQD</sequence>
<feature type="modified residue" description="N6-(pyridoxal phosphate)lysine" evidence="8 9">
    <location>
        <position position="519"/>
    </location>
</feature>
<evidence type="ECO:0000313" key="13">
    <source>
        <dbReference type="Proteomes" id="UP000266644"/>
    </source>
</evidence>
<evidence type="ECO:0000259" key="11">
    <source>
        <dbReference type="SMART" id="SM01005"/>
    </source>
</evidence>
<evidence type="ECO:0000256" key="7">
    <source>
        <dbReference type="ARBA" id="ARBA00023235"/>
    </source>
</evidence>
<feature type="active site" description="Proton acceptor; specific for D-alanine" evidence="8">
    <location>
        <position position="519"/>
    </location>
</feature>
<name>A0A396C8N8_BACFG</name>
<dbReference type="InterPro" id="IPR000821">
    <property type="entry name" value="Ala_racemase"/>
</dbReference>
<evidence type="ECO:0000256" key="10">
    <source>
        <dbReference type="PIRSR" id="PIRSR600821-52"/>
    </source>
</evidence>
<dbReference type="GO" id="GO:0030170">
    <property type="term" value="F:pyridoxal phosphate binding"/>
    <property type="evidence" value="ECO:0007669"/>
    <property type="project" value="UniProtKB-UniRule"/>
</dbReference>
<dbReference type="EMBL" id="QRJE01000001">
    <property type="protein sequence ID" value="RHH16377.1"/>
    <property type="molecule type" value="Genomic_DNA"/>
</dbReference>
<dbReference type="Gene3D" id="3.40.1190.10">
    <property type="entry name" value="Mur-like, catalytic domain"/>
    <property type="match status" value="1"/>
</dbReference>
<feature type="active site" description="Proton acceptor; specific for L-alanine" evidence="8">
    <location>
        <position position="743"/>
    </location>
</feature>
<proteinExistence type="inferred from homology"/>
<dbReference type="CDD" id="cd00430">
    <property type="entry name" value="PLPDE_III_AR"/>
    <property type="match status" value="1"/>
</dbReference>
<organism evidence="12 13">
    <name type="scientific">Bacteroides fragilis</name>
    <dbReference type="NCBI Taxonomy" id="817"/>
    <lineage>
        <taxon>Bacteria</taxon>
        <taxon>Pseudomonadati</taxon>
        <taxon>Bacteroidota</taxon>
        <taxon>Bacteroidia</taxon>
        <taxon>Bacteroidales</taxon>
        <taxon>Bacteroidaceae</taxon>
        <taxon>Bacteroides</taxon>
    </lineage>
</organism>
<dbReference type="EC" id="5.1.1.1" evidence="8"/>
<dbReference type="InterPro" id="IPR011079">
    <property type="entry name" value="Ala_racemase_C"/>
</dbReference>
<dbReference type="GO" id="GO:0005524">
    <property type="term" value="F:ATP binding"/>
    <property type="evidence" value="ECO:0007669"/>
    <property type="project" value="UniProtKB-KW"/>
</dbReference>
<dbReference type="InterPro" id="IPR036615">
    <property type="entry name" value="Mur_ligase_C_dom_sf"/>
</dbReference>
<dbReference type="HAMAP" id="MF_01201">
    <property type="entry name" value="Ala_racemase"/>
    <property type="match status" value="1"/>
</dbReference>
<protein>
    <recommendedName>
        <fullName evidence="8">Alanine racemase</fullName>
        <ecNumber evidence="8">5.1.1.1</ecNumber>
    </recommendedName>
</protein>
<dbReference type="UniPathway" id="UPA00042">
    <property type="reaction ID" value="UER00497"/>
</dbReference>
<dbReference type="InterPro" id="IPR029066">
    <property type="entry name" value="PLP-binding_barrel"/>
</dbReference>
<evidence type="ECO:0000256" key="9">
    <source>
        <dbReference type="PIRSR" id="PIRSR600821-50"/>
    </source>
</evidence>
<accession>A0A396C8N8</accession>
<comment type="caution">
    <text evidence="12">The sequence shown here is derived from an EMBL/GenBank/DDBJ whole genome shotgun (WGS) entry which is preliminary data.</text>
</comment>
<dbReference type="SUPFAM" id="SSF63418">
    <property type="entry name" value="MurE/MurF N-terminal domain"/>
    <property type="match status" value="1"/>
</dbReference>
<comment type="function">
    <text evidence="8">Catalyzes the interconversion of L-alanine and D-alanine. May also act on other amino acids.</text>
</comment>
<dbReference type="SUPFAM" id="SSF50621">
    <property type="entry name" value="Alanine racemase C-terminal domain-like"/>
    <property type="match status" value="1"/>
</dbReference>
<evidence type="ECO:0000256" key="5">
    <source>
        <dbReference type="ARBA" id="ARBA00022840"/>
    </source>
</evidence>
<dbReference type="SUPFAM" id="SSF51419">
    <property type="entry name" value="PLP-binding barrel"/>
    <property type="match status" value="1"/>
</dbReference>
<dbReference type="InterPro" id="IPR036565">
    <property type="entry name" value="Mur-like_cat_sf"/>
</dbReference>
<dbReference type="GO" id="GO:0016881">
    <property type="term" value="F:acid-amino acid ligase activity"/>
    <property type="evidence" value="ECO:0007669"/>
    <property type="project" value="InterPro"/>
</dbReference>
<dbReference type="GO" id="GO:0030632">
    <property type="term" value="P:D-alanine biosynthetic process"/>
    <property type="evidence" value="ECO:0007669"/>
    <property type="project" value="UniProtKB-UniRule"/>
</dbReference>
<evidence type="ECO:0000256" key="6">
    <source>
        <dbReference type="ARBA" id="ARBA00022898"/>
    </source>
</evidence>
<dbReference type="SUPFAM" id="SSF53623">
    <property type="entry name" value="MurD-like peptide ligases, catalytic domain"/>
    <property type="match status" value="1"/>
</dbReference>
<dbReference type="Gene3D" id="3.90.190.20">
    <property type="entry name" value="Mur ligase, C-terminal domain"/>
    <property type="match status" value="1"/>
</dbReference>
<keyword evidence="5" id="KW-0067">ATP-binding</keyword>
<comment type="pathway">
    <text evidence="8">Amino-acid biosynthesis; D-alanine biosynthesis; D-alanine from L-alanine: step 1/1.</text>
</comment>
<dbReference type="Pfam" id="PF00842">
    <property type="entry name" value="Ala_racemase_C"/>
    <property type="match status" value="1"/>
</dbReference>
<dbReference type="NCBIfam" id="TIGR00492">
    <property type="entry name" value="alr"/>
    <property type="match status" value="1"/>
</dbReference>
<comment type="catalytic activity">
    <reaction evidence="1 8">
        <text>L-alanine = D-alanine</text>
        <dbReference type="Rhea" id="RHEA:20249"/>
        <dbReference type="ChEBI" id="CHEBI:57416"/>
        <dbReference type="ChEBI" id="CHEBI:57972"/>
        <dbReference type="EC" id="5.1.1.1"/>
    </reaction>
</comment>
<evidence type="ECO:0000256" key="4">
    <source>
        <dbReference type="ARBA" id="ARBA00022741"/>
    </source>
</evidence>
<dbReference type="InterPro" id="IPR051046">
    <property type="entry name" value="MurCDEF_CellWall_CoF430Synth"/>
</dbReference>
<evidence type="ECO:0000256" key="1">
    <source>
        <dbReference type="ARBA" id="ARBA00000316"/>
    </source>
</evidence>
<comment type="similarity">
    <text evidence="8">Belongs to the alanine racemase family.</text>
</comment>
<dbReference type="InterPro" id="IPR035911">
    <property type="entry name" value="MurE/MurF_N"/>
</dbReference>
<gene>
    <name evidence="12" type="ORF">DW228_00235</name>
</gene>
<dbReference type="InterPro" id="IPR009006">
    <property type="entry name" value="Ala_racemase/Decarboxylase_C"/>
</dbReference>
<dbReference type="Gene3D" id="2.40.37.10">
    <property type="entry name" value="Lyase, Ornithine Decarboxylase, Chain A, domain 1"/>
    <property type="match status" value="1"/>
</dbReference>
<feature type="binding site" evidence="8 10">
    <location>
        <position position="617"/>
    </location>
    <ligand>
        <name>substrate</name>
    </ligand>
</feature>
<dbReference type="SUPFAM" id="SSF53244">
    <property type="entry name" value="MurD-like peptide ligases, peptide-binding domain"/>
    <property type="match status" value="1"/>
</dbReference>
<dbReference type="GO" id="GO:0008784">
    <property type="term" value="F:alanine racemase activity"/>
    <property type="evidence" value="ECO:0007669"/>
    <property type="project" value="UniProtKB-UniRule"/>
</dbReference>
<evidence type="ECO:0000256" key="2">
    <source>
        <dbReference type="ARBA" id="ARBA00001933"/>
    </source>
</evidence>
<dbReference type="Gene3D" id="3.40.1390.10">
    <property type="entry name" value="MurE/MurF, N-terminal domain"/>
    <property type="match status" value="1"/>
</dbReference>
<dbReference type="FunFam" id="3.20.20.10:FF:000002">
    <property type="entry name" value="Alanine racemase"/>
    <property type="match status" value="1"/>
</dbReference>
<dbReference type="Pfam" id="PF08245">
    <property type="entry name" value="Mur_ligase_M"/>
    <property type="match status" value="1"/>
</dbReference>
<feature type="binding site" evidence="8 10">
    <location>
        <position position="792"/>
    </location>
    <ligand>
        <name>substrate</name>
    </ligand>
</feature>
<evidence type="ECO:0000313" key="12">
    <source>
        <dbReference type="EMBL" id="RHH16377.1"/>
    </source>
</evidence>
<dbReference type="Proteomes" id="UP000266644">
    <property type="component" value="Unassembled WGS sequence"/>
</dbReference>
<dbReference type="Gene3D" id="3.20.20.10">
    <property type="entry name" value="Alanine racemase"/>
    <property type="match status" value="1"/>
</dbReference>
<evidence type="ECO:0000256" key="3">
    <source>
        <dbReference type="ARBA" id="ARBA00022598"/>
    </source>
</evidence>